<keyword evidence="2" id="KW-1185">Reference proteome</keyword>
<reference evidence="1" key="1">
    <citation type="submission" date="2022-10" db="EMBL/GenBank/DDBJ databases">
        <title>The complete genomes of actinobacterial strains from the NBC collection.</title>
        <authorList>
            <person name="Joergensen T.S."/>
            <person name="Alvarez Arevalo M."/>
            <person name="Sterndorff E.B."/>
            <person name="Faurdal D."/>
            <person name="Vuksanovic O."/>
            <person name="Mourched A.-S."/>
            <person name="Charusanti P."/>
            <person name="Shaw S."/>
            <person name="Blin K."/>
            <person name="Weber T."/>
        </authorList>
    </citation>
    <scope>NUCLEOTIDE SEQUENCE</scope>
    <source>
        <strain evidence="1">NBC_01482</strain>
    </source>
</reference>
<evidence type="ECO:0000313" key="1">
    <source>
        <dbReference type="EMBL" id="WUV42786.1"/>
    </source>
</evidence>
<sequence>MTTPEHEPDWPDAELVSMALLDDLGWTCTALPDSEEWAELFPIIAINRIGGGVTRDGVTDRALVAVVVVDETRPKAQQAASKVRKRIGAAGCTQVDGILVDTTEEETGTVADPNLASDNRFIEMSFWLSFRMQ</sequence>
<dbReference type="Pfam" id="PF23841">
    <property type="entry name" value="Phage_tail_terminator_2"/>
    <property type="match status" value="1"/>
</dbReference>
<protein>
    <recommendedName>
        <fullName evidence="3">DUF3168 domain-containing protein</fullName>
    </recommendedName>
</protein>
<dbReference type="EMBL" id="CP109441">
    <property type="protein sequence ID" value="WUV42786.1"/>
    <property type="molecule type" value="Genomic_DNA"/>
</dbReference>
<evidence type="ECO:0000313" key="2">
    <source>
        <dbReference type="Proteomes" id="UP001432062"/>
    </source>
</evidence>
<accession>A0ABZ1YLC3</accession>
<organism evidence="1 2">
    <name type="scientific">Nocardia vinacea</name>
    <dbReference type="NCBI Taxonomy" id="96468"/>
    <lineage>
        <taxon>Bacteria</taxon>
        <taxon>Bacillati</taxon>
        <taxon>Actinomycetota</taxon>
        <taxon>Actinomycetes</taxon>
        <taxon>Mycobacteriales</taxon>
        <taxon>Nocardiaceae</taxon>
        <taxon>Nocardia</taxon>
    </lineage>
</organism>
<dbReference type="InterPro" id="IPR057003">
    <property type="entry name" value="Phage_tail_terminator_2"/>
</dbReference>
<evidence type="ECO:0008006" key="3">
    <source>
        <dbReference type="Google" id="ProtNLM"/>
    </source>
</evidence>
<name>A0ABZ1YLC3_9NOCA</name>
<gene>
    <name evidence="1" type="ORF">OG563_26440</name>
</gene>
<dbReference type="Proteomes" id="UP001432062">
    <property type="component" value="Chromosome"/>
</dbReference>
<dbReference type="RefSeq" id="WP_329405404.1">
    <property type="nucleotide sequence ID" value="NZ_CP109441.1"/>
</dbReference>
<proteinExistence type="predicted"/>